<evidence type="ECO:0000256" key="5">
    <source>
        <dbReference type="ARBA" id="ARBA00013950"/>
    </source>
</evidence>
<comment type="function">
    <text evidence="2">Catalyzes the dismutation of two molecules of 6,7-dimethyl-8-ribityllumazine, resulting in the formation of riboflavin and 5-amino-6-(D-ribitylamino)uracil.</text>
</comment>
<dbReference type="FunFam" id="2.40.30.20:FF:000004">
    <property type="entry name" value="Riboflavin synthase, alpha subunit"/>
    <property type="match status" value="1"/>
</dbReference>
<dbReference type="EC" id="2.5.1.9" evidence="4 9"/>
<feature type="domain" description="Lumazine-binding" evidence="11">
    <location>
        <begin position="97"/>
        <end position="193"/>
    </location>
</feature>
<proteinExistence type="predicted"/>
<sequence length="216" mass="23778">MFTGIVEEIGIINSIFQSRENARIKIDANKVLEDVNLGDSICTNGVCLTVTEYDSKGFTVDVMGETLRRSNLGELKKGDKVNLERALALGGRFGGHIVSGHIDGVGVIKEFSNEGNAIWISIEASNDILKSIVFKGSITIDGVSLTVAYVDDDIFKVCIIPHTQSETILTSKKTGDKVNLECDVIAKYIEKLLMVQEKEEKKKTINIDFLKENGFF</sequence>
<dbReference type="OrthoDB" id="9788537at2"/>
<dbReference type="FunFam" id="2.40.30.20:FF:000014">
    <property type="entry name" value="Riboflavin synthase, alpha subunit"/>
    <property type="match status" value="1"/>
</dbReference>
<evidence type="ECO:0000256" key="6">
    <source>
        <dbReference type="ARBA" id="ARBA00022619"/>
    </source>
</evidence>
<evidence type="ECO:0000313" key="12">
    <source>
        <dbReference type="EMBL" id="KGM94253.1"/>
    </source>
</evidence>
<accession>A0A0A0I0T6</accession>
<dbReference type="Pfam" id="PF00677">
    <property type="entry name" value="Lum_binding"/>
    <property type="match status" value="2"/>
</dbReference>
<name>A0A0A0I0T6_CLONO</name>
<feature type="repeat" description="Lumazine-binding" evidence="10">
    <location>
        <begin position="97"/>
        <end position="193"/>
    </location>
</feature>
<protein>
    <recommendedName>
        <fullName evidence="5 9">Riboflavin synthase</fullName>
        <ecNumber evidence="4 9">2.5.1.9</ecNumber>
    </recommendedName>
</protein>
<dbReference type="PANTHER" id="PTHR21098">
    <property type="entry name" value="RIBOFLAVIN SYNTHASE ALPHA CHAIN"/>
    <property type="match status" value="1"/>
</dbReference>
<evidence type="ECO:0000256" key="2">
    <source>
        <dbReference type="ARBA" id="ARBA00002803"/>
    </source>
</evidence>
<evidence type="ECO:0000256" key="1">
    <source>
        <dbReference type="ARBA" id="ARBA00000968"/>
    </source>
</evidence>
<organism evidence="12 13">
    <name type="scientific">Clostridium novyi A str. 4552</name>
    <dbReference type="NCBI Taxonomy" id="1444289"/>
    <lineage>
        <taxon>Bacteria</taxon>
        <taxon>Bacillati</taxon>
        <taxon>Bacillota</taxon>
        <taxon>Clostridia</taxon>
        <taxon>Eubacteriales</taxon>
        <taxon>Clostridiaceae</taxon>
        <taxon>Clostridium</taxon>
    </lineage>
</organism>
<dbReference type="PROSITE" id="PS51177">
    <property type="entry name" value="LUMAZINE_BIND"/>
    <property type="match status" value="2"/>
</dbReference>
<dbReference type="GO" id="GO:0009231">
    <property type="term" value="P:riboflavin biosynthetic process"/>
    <property type="evidence" value="ECO:0007669"/>
    <property type="project" value="UniProtKB-KW"/>
</dbReference>
<dbReference type="InterPro" id="IPR026017">
    <property type="entry name" value="Lumazine-bd_dom"/>
</dbReference>
<dbReference type="PIRSF" id="PIRSF000498">
    <property type="entry name" value="Riboflavin_syn_A"/>
    <property type="match status" value="1"/>
</dbReference>
<evidence type="ECO:0000259" key="11">
    <source>
        <dbReference type="PROSITE" id="PS51177"/>
    </source>
</evidence>
<comment type="caution">
    <text evidence="12">The sequence shown here is derived from an EMBL/GenBank/DDBJ whole genome shotgun (WGS) entry which is preliminary data.</text>
</comment>
<keyword evidence="8" id="KW-0677">Repeat</keyword>
<evidence type="ECO:0000256" key="8">
    <source>
        <dbReference type="ARBA" id="ARBA00022737"/>
    </source>
</evidence>
<dbReference type="Gene3D" id="2.40.30.20">
    <property type="match status" value="2"/>
</dbReference>
<dbReference type="InterPro" id="IPR017938">
    <property type="entry name" value="Riboflavin_synthase-like_b-brl"/>
</dbReference>
<feature type="repeat" description="Lumazine-binding" evidence="10">
    <location>
        <begin position="1"/>
        <end position="96"/>
    </location>
</feature>
<evidence type="ECO:0000256" key="4">
    <source>
        <dbReference type="ARBA" id="ARBA00012827"/>
    </source>
</evidence>
<dbReference type="RefSeq" id="WP_039256233.1">
    <property type="nucleotide sequence ID" value="NZ_JENJ01000080.1"/>
</dbReference>
<evidence type="ECO:0000313" key="13">
    <source>
        <dbReference type="Proteomes" id="UP000030012"/>
    </source>
</evidence>
<reference evidence="12 13" key="1">
    <citation type="submission" date="2014-01" db="EMBL/GenBank/DDBJ databases">
        <title>Plasmidome dynamics in the species complex Clostridium novyi sensu lato converts strains of independent lineages into distinctly different pathogens.</title>
        <authorList>
            <person name="Skarin H."/>
            <person name="Segerman B."/>
        </authorList>
    </citation>
    <scope>NUCLEOTIDE SEQUENCE [LARGE SCALE GENOMIC DNA]</scope>
    <source>
        <strain evidence="12 13">4552</strain>
    </source>
</reference>
<comment type="catalytic activity">
    <reaction evidence="1">
        <text>2 6,7-dimethyl-8-(1-D-ribityl)lumazine + H(+) = 5-amino-6-(D-ribitylamino)uracil + riboflavin</text>
        <dbReference type="Rhea" id="RHEA:20772"/>
        <dbReference type="ChEBI" id="CHEBI:15378"/>
        <dbReference type="ChEBI" id="CHEBI:15934"/>
        <dbReference type="ChEBI" id="CHEBI:57986"/>
        <dbReference type="ChEBI" id="CHEBI:58201"/>
        <dbReference type="EC" id="2.5.1.9"/>
    </reaction>
</comment>
<dbReference type="InterPro" id="IPR023366">
    <property type="entry name" value="ATP_synth_asu-like_sf"/>
</dbReference>
<evidence type="ECO:0000256" key="7">
    <source>
        <dbReference type="ARBA" id="ARBA00022679"/>
    </source>
</evidence>
<keyword evidence="7" id="KW-0808">Transferase</keyword>
<dbReference type="AlphaFoldDB" id="A0A0A0I0T6"/>
<dbReference type="NCBIfam" id="NF009566">
    <property type="entry name" value="PRK13020.1"/>
    <property type="match status" value="1"/>
</dbReference>
<evidence type="ECO:0000256" key="10">
    <source>
        <dbReference type="PROSITE-ProRule" id="PRU00524"/>
    </source>
</evidence>
<evidence type="ECO:0000256" key="3">
    <source>
        <dbReference type="ARBA" id="ARBA00004887"/>
    </source>
</evidence>
<keyword evidence="6" id="KW-0686">Riboflavin biosynthesis</keyword>
<dbReference type="CDD" id="cd00402">
    <property type="entry name" value="Riboflavin_synthase_like"/>
    <property type="match status" value="1"/>
</dbReference>
<dbReference type="InterPro" id="IPR001783">
    <property type="entry name" value="Lumazine-bd"/>
</dbReference>
<gene>
    <name evidence="12" type="ORF">Z968_12000</name>
</gene>
<evidence type="ECO:0000256" key="9">
    <source>
        <dbReference type="NCBIfam" id="TIGR00187"/>
    </source>
</evidence>
<dbReference type="GO" id="GO:0004746">
    <property type="term" value="F:riboflavin synthase activity"/>
    <property type="evidence" value="ECO:0007669"/>
    <property type="project" value="UniProtKB-UniRule"/>
</dbReference>
<dbReference type="SUPFAM" id="SSF63380">
    <property type="entry name" value="Riboflavin synthase domain-like"/>
    <property type="match status" value="2"/>
</dbReference>
<dbReference type="PANTHER" id="PTHR21098:SF12">
    <property type="entry name" value="RIBOFLAVIN SYNTHASE"/>
    <property type="match status" value="1"/>
</dbReference>
<dbReference type="NCBIfam" id="TIGR00187">
    <property type="entry name" value="ribE"/>
    <property type="match status" value="1"/>
</dbReference>
<feature type="domain" description="Lumazine-binding" evidence="11">
    <location>
        <begin position="1"/>
        <end position="96"/>
    </location>
</feature>
<comment type="pathway">
    <text evidence="3">Cofactor biosynthesis; riboflavin biosynthesis; riboflavin from 2-hydroxy-3-oxobutyl phosphate and 5-amino-6-(D-ribitylamino)uracil: step 2/2.</text>
</comment>
<dbReference type="Proteomes" id="UP000030012">
    <property type="component" value="Unassembled WGS sequence"/>
</dbReference>
<dbReference type="EMBL" id="JENJ01000080">
    <property type="protein sequence ID" value="KGM94253.1"/>
    <property type="molecule type" value="Genomic_DNA"/>
</dbReference>
<dbReference type="NCBIfam" id="NF006767">
    <property type="entry name" value="PRK09289.1"/>
    <property type="match status" value="1"/>
</dbReference>